<comment type="caution">
    <text evidence="2">The sequence shown here is derived from an EMBL/GenBank/DDBJ whole genome shotgun (WGS) entry which is preliminary data.</text>
</comment>
<evidence type="ECO:0000259" key="1">
    <source>
        <dbReference type="Pfam" id="PF07238"/>
    </source>
</evidence>
<name>A0A8J7IN72_9BACT</name>
<accession>A0A8J7IN72</accession>
<dbReference type="InterPro" id="IPR009875">
    <property type="entry name" value="PilZ_domain"/>
</dbReference>
<dbReference type="EMBL" id="JAEMHM010000005">
    <property type="protein sequence ID" value="MBJ6724548.1"/>
    <property type="molecule type" value="Genomic_DNA"/>
</dbReference>
<dbReference type="Pfam" id="PF07238">
    <property type="entry name" value="PilZ"/>
    <property type="match status" value="1"/>
</dbReference>
<gene>
    <name evidence="2" type="ORF">JFN93_07510</name>
</gene>
<dbReference type="GO" id="GO:0035438">
    <property type="term" value="F:cyclic-di-GMP binding"/>
    <property type="evidence" value="ECO:0007669"/>
    <property type="project" value="InterPro"/>
</dbReference>
<dbReference type="Proteomes" id="UP000636888">
    <property type="component" value="Unassembled WGS sequence"/>
</dbReference>
<dbReference type="SUPFAM" id="SSF141371">
    <property type="entry name" value="PilZ domain-like"/>
    <property type="match status" value="1"/>
</dbReference>
<dbReference type="RefSeq" id="WP_199383388.1">
    <property type="nucleotide sequence ID" value="NZ_JAEMHM010000005.1"/>
</dbReference>
<protein>
    <submittedName>
        <fullName evidence="2">PilZ domain-containing protein</fullName>
    </submittedName>
</protein>
<evidence type="ECO:0000313" key="2">
    <source>
        <dbReference type="EMBL" id="MBJ6724548.1"/>
    </source>
</evidence>
<reference evidence="2" key="1">
    <citation type="submission" date="2020-12" db="EMBL/GenBank/DDBJ databases">
        <title>Geomonas sp. Red875, isolated from river sediment.</title>
        <authorList>
            <person name="Xu Z."/>
            <person name="Zhang Z."/>
            <person name="Masuda Y."/>
            <person name="Itoh H."/>
            <person name="Senoo K."/>
        </authorList>
    </citation>
    <scope>NUCLEOTIDE SEQUENCE</scope>
    <source>
        <strain evidence="2">Red875</strain>
    </source>
</reference>
<keyword evidence="3" id="KW-1185">Reference proteome</keyword>
<organism evidence="2 3">
    <name type="scientific">Geomesophilobacter sediminis</name>
    <dbReference type="NCBI Taxonomy" id="2798584"/>
    <lineage>
        <taxon>Bacteria</taxon>
        <taxon>Pseudomonadati</taxon>
        <taxon>Thermodesulfobacteriota</taxon>
        <taxon>Desulfuromonadia</taxon>
        <taxon>Geobacterales</taxon>
        <taxon>Geobacteraceae</taxon>
        <taxon>Geomesophilobacter</taxon>
    </lineage>
</organism>
<dbReference type="AlphaFoldDB" id="A0A8J7IN72"/>
<evidence type="ECO:0000313" key="3">
    <source>
        <dbReference type="Proteomes" id="UP000636888"/>
    </source>
</evidence>
<feature type="domain" description="PilZ" evidence="1">
    <location>
        <begin position="121"/>
        <end position="223"/>
    </location>
</feature>
<dbReference type="Gene3D" id="2.40.10.220">
    <property type="entry name" value="predicted glycosyltransferase like domains"/>
    <property type="match status" value="1"/>
</dbReference>
<sequence>MNPKDTYQLVTLENGTQDAASILNVFAEMASGGRKPDLTLLNYYHEVPVSYPATVVGIEADSVELAVHEHQAMVIKSDNSTLVKSAHFPNGLGVHCYAAYANVTKKTVILHNFAYAQIRAERRDAVRVRLDQPVPVCLSSRESKSVGTIVDISGCGISVQCAEPPAVTPEGEVQLSFGVLGTMLSVSAAFVRTIANGEEGPICSFQLRPDSRAENLIGRFIYQRQIEIIQDLKSRVAA</sequence>
<proteinExistence type="predicted"/>